<dbReference type="AlphaFoldDB" id="A0AAU9ZH68"/>
<evidence type="ECO:0000313" key="2">
    <source>
        <dbReference type="Proteomes" id="UP001152836"/>
    </source>
</evidence>
<dbReference type="Proteomes" id="UP001152836">
    <property type="component" value="Unassembled WGS sequence"/>
</dbReference>
<protein>
    <submittedName>
        <fullName evidence="1">Rapgef3 protein</fullName>
    </submittedName>
</protein>
<organism evidence="1 2">
    <name type="scientific">Phodopus roborovskii</name>
    <name type="common">Roborovski's desert hamster</name>
    <name type="synonym">Cricetulus roborovskii</name>
    <dbReference type="NCBI Taxonomy" id="109678"/>
    <lineage>
        <taxon>Eukaryota</taxon>
        <taxon>Metazoa</taxon>
        <taxon>Chordata</taxon>
        <taxon>Craniata</taxon>
        <taxon>Vertebrata</taxon>
        <taxon>Euteleostomi</taxon>
        <taxon>Mammalia</taxon>
        <taxon>Eutheria</taxon>
        <taxon>Euarchontoglires</taxon>
        <taxon>Glires</taxon>
        <taxon>Rodentia</taxon>
        <taxon>Myomorpha</taxon>
        <taxon>Muroidea</taxon>
        <taxon>Cricetidae</taxon>
        <taxon>Cricetinae</taxon>
        <taxon>Phodopus</taxon>
    </lineage>
</organism>
<keyword evidence="2" id="KW-1185">Reference proteome</keyword>
<comment type="caution">
    <text evidence="1">The sequence shown here is derived from an EMBL/GenBank/DDBJ whole genome shotgun (WGS) entry which is preliminary data.</text>
</comment>
<proteinExistence type="predicted"/>
<sequence>MVLKRMHRPRCCSYQLVFEHRRPSCIQGLRWTPLTNSEESLDFSVSLEQATTERVLKAGKLLHRHLLATYPTLIRDRKYHLRLYR</sequence>
<reference evidence="1" key="1">
    <citation type="submission" date="2022-06" db="EMBL/GenBank/DDBJ databases">
        <authorList>
            <person name="Andreotti S."/>
            <person name="Wyler E."/>
        </authorList>
    </citation>
    <scope>NUCLEOTIDE SEQUENCE</scope>
</reference>
<accession>A0AAU9ZH68</accession>
<name>A0AAU9ZH68_PHORO</name>
<gene>
    <name evidence="1" type="primary">Rapgef3</name>
    <name evidence="1" type="ORF">PHOROB_LOCUS8535</name>
</gene>
<evidence type="ECO:0000313" key="1">
    <source>
        <dbReference type="EMBL" id="CAH6791393.1"/>
    </source>
</evidence>
<dbReference type="EMBL" id="CALSGD010001443">
    <property type="protein sequence ID" value="CAH6791393.1"/>
    <property type="molecule type" value="Genomic_DNA"/>
</dbReference>